<dbReference type="SUPFAM" id="SSF56059">
    <property type="entry name" value="Glutathione synthetase ATP-binding domain-like"/>
    <property type="match status" value="1"/>
</dbReference>
<organism evidence="4 5">
    <name type="scientific">Bacillus safensis</name>
    <dbReference type="NCBI Taxonomy" id="561879"/>
    <lineage>
        <taxon>Bacteria</taxon>
        <taxon>Bacillati</taxon>
        <taxon>Bacillota</taxon>
        <taxon>Bacilli</taxon>
        <taxon>Bacillales</taxon>
        <taxon>Bacillaceae</taxon>
        <taxon>Bacillus</taxon>
    </lineage>
</organism>
<keyword evidence="1" id="KW-0436">Ligase</keyword>
<dbReference type="PANTHER" id="PTHR11405:SF53">
    <property type="entry name" value="CARBAMOYL-PHOSPHATE SYNTHASE [AMMONIA], MITOCHONDRIAL"/>
    <property type="match status" value="1"/>
</dbReference>
<name>A0A5S9MA88_BACIA</name>
<dbReference type="AlphaFoldDB" id="A0A5S9MA88"/>
<dbReference type="EMBL" id="AP021906">
    <property type="protein sequence ID" value="BBP88456.1"/>
    <property type="molecule type" value="Genomic_DNA"/>
</dbReference>
<evidence type="ECO:0000256" key="2">
    <source>
        <dbReference type="ARBA" id="ARBA00022741"/>
    </source>
</evidence>
<accession>A0A5S9MA88</accession>
<dbReference type="GO" id="GO:0005737">
    <property type="term" value="C:cytoplasm"/>
    <property type="evidence" value="ECO:0007669"/>
    <property type="project" value="TreeGrafter"/>
</dbReference>
<keyword evidence="2" id="KW-0547">Nucleotide-binding</keyword>
<dbReference type="GO" id="GO:0005524">
    <property type="term" value="F:ATP binding"/>
    <property type="evidence" value="ECO:0007669"/>
    <property type="project" value="UniProtKB-KW"/>
</dbReference>
<evidence type="ECO:0000313" key="4">
    <source>
        <dbReference type="EMBL" id="BBP88456.1"/>
    </source>
</evidence>
<keyword evidence="3" id="KW-0067">ATP-binding</keyword>
<dbReference type="GO" id="GO:0004088">
    <property type="term" value="F:carbamoyl-phosphate synthase (glutamine-hydrolyzing) activity"/>
    <property type="evidence" value="ECO:0007669"/>
    <property type="project" value="TreeGrafter"/>
</dbReference>
<evidence type="ECO:0000256" key="1">
    <source>
        <dbReference type="ARBA" id="ARBA00022598"/>
    </source>
</evidence>
<proteinExistence type="predicted"/>
<dbReference type="PANTHER" id="PTHR11405">
    <property type="entry name" value="CARBAMOYLTRANSFERASE FAMILY MEMBER"/>
    <property type="match status" value="1"/>
</dbReference>
<protein>
    <submittedName>
        <fullName evidence="4">Uncharacterized protein</fullName>
    </submittedName>
</protein>
<evidence type="ECO:0000256" key="3">
    <source>
        <dbReference type="ARBA" id="ARBA00022840"/>
    </source>
</evidence>
<dbReference type="Gene3D" id="3.30.470.20">
    <property type="entry name" value="ATP-grasp fold, B domain"/>
    <property type="match status" value="1"/>
</dbReference>
<dbReference type="GO" id="GO:0006541">
    <property type="term" value="P:glutamine metabolic process"/>
    <property type="evidence" value="ECO:0007669"/>
    <property type="project" value="TreeGrafter"/>
</dbReference>
<sequence length="60" mass="6840">MAAKLAVGYTLDELKNPLTGTTYASFEPALDYVVVKFPRWPFDKFKQADRQLGTKNEGDW</sequence>
<reference evidence="4 5" key="1">
    <citation type="submission" date="2019-12" db="EMBL/GenBank/DDBJ databases">
        <title>Full genome sequence of a Bacillus safensis strain isolated from commercially available natto in Indonesia.</title>
        <authorList>
            <person name="Yoshida M."/>
            <person name="Uomi M."/>
            <person name="Waturangi D."/>
            <person name="Ekaputri J.J."/>
            <person name="Setiamarga D.H.E."/>
        </authorList>
    </citation>
    <scope>NUCLEOTIDE SEQUENCE [LARGE SCALE GENOMIC DNA]</scope>
    <source>
        <strain evidence="4 5">IDN1</strain>
    </source>
</reference>
<dbReference type="Proteomes" id="UP000464658">
    <property type="component" value="Chromosome"/>
</dbReference>
<evidence type="ECO:0000313" key="5">
    <source>
        <dbReference type="Proteomes" id="UP000464658"/>
    </source>
</evidence>
<gene>
    <name evidence="4" type="ORF">BsIDN1_20740</name>
</gene>